<evidence type="ECO:0000256" key="1">
    <source>
        <dbReference type="ARBA" id="ARBA00022737"/>
    </source>
</evidence>
<dbReference type="AlphaFoldDB" id="A0A8K0HIW4"/>
<dbReference type="EMBL" id="VOIH02000002">
    <property type="protein sequence ID" value="KAF3452868.1"/>
    <property type="molecule type" value="Genomic_DNA"/>
</dbReference>
<keyword evidence="1" id="KW-0677">Repeat</keyword>
<evidence type="ECO:0000256" key="2">
    <source>
        <dbReference type="PROSITE-ProRule" id="PRU00708"/>
    </source>
</evidence>
<dbReference type="PANTHER" id="PTHR47926">
    <property type="entry name" value="PENTATRICOPEPTIDE REPEAT-CONTAINING PROTEIN"/>
    <property type="match status" value="1"/>
</dbReference>
<dbReference type="GO" id="GO:0009451">
    <property type="term" value="P:RNA modification"/>
    <property type="evidence" value="ECO:0007669"/>
    <property type="project" value="InterPro"/>
</dbReference>
<dbReference type="InterPro" id="IPR011990">
    <property type="entry name" value="TPR-like_helical_dom_sf"/>
</dbReference>
<dbReference type="PANTHER" id="PTHR47926:SF359">
    <property type="entry name" value="PENTACOTRIPEPTIDE-REPEAT REGION OF PRORP DOMAIN-CONTAINING PROTEIN"/>
    <property type="match status" value="1"/>
</dbReference>
<feature type="repeat" description="PPR" evidence="2">
    <location>
        <begin position="99"/>
        <end position="133"/>
    </location>
</feature>
<dbReference type="Pfam" id="PF13041">
    <property type="entry name" value="PPR_2"/>
    <property type="match status" value="1"/>
</dbReference>
<evidence type="ECO:0008006" key="5">
    <source>
        <dbReference type="Google" id="ProtNLM"/>
    </source>
</evidence>
<dbReference type="Proteomes" id="UP000796880">
    <property type="component" value="Unassembled WGS sequence"/>
</dbReference>
<name>A0A8K0HIW4_9ROSA</name>
<dbReference type="NCBIfam" id="TIGR00756">
    <property type="entry name" value="PPR"/>
    <property type="match status" value="2"/>
</dbReference>
<reference evidence="3" key="1">
    <citation type="submission" date="2020-03" db="EMBL/GenBank/DDBJ databases">
        <title>A high-quality chromosome-level genome assembly of a woody plant with both climbing and erect habits, Rhamnella rubrinervis.</title>
        <authorList>
            <person name="Lu Z."/>
            <person name="Yang Y."/>
            <person name="Zhu X."/>
            <person name="Sun Y."/>
        </authorList>
    </citation>
    <scope>NUCLEOTIDE SEQUENCE</scope>
    <source>
        <strain evidence="3">BYM</strain>
        <tissue evidence="3">Leaf</tissue>
    </source>
</reference>
<dbReference type="InterPro" id="IPR046960">
    <property type="entry name" value="PPR_At4g14850-like_plant"/>
</dbReference>
<evidence type="ECO:0000313" key="3">
    <source>
        <dbReference type="EMBL" id="KAF3452868.1"/>
    </source>
</evidence>
<dbReference type="GO" id="GO:0003723">
    <property type="term" value="F:RNA binding"/>
    <property type="evidence" value="ECO:0007669"/>
    <property type="project" value="InterPro"/>
</dbReference>
<organism evidence="3 4">
    <name type="scientific">Rhamnella rubrinervis</name>
    <dbReference type="NCBI Taxonomy" id="2594499"/>
    <lineage>
        <taxon>Eukaryota</taxon>
        <taxon>Viridiplantae</taxon>
        <taxon>Streptophyta</taxon>
        <taxon>Embryophyta</taxon>
        <taxon>Tracheophyta</taxon>
        <taxon>Spermatophyta</taxon>
        <taxon>Magnoliopsida</taxon>
        <taxon>eudicotyledons</taxon>
        <taxon>Gunneridae</taxon>
        <taxon>Pentapetalae</taxon>
        <taxon>rosids</taxon>
        <taxon>fabids</taxon>
        <taxon>Rosales</taxon>
        <taxon>Rhamnaceae</taxon>
        <taxon>rhamnoid group</taxon>
        <taxon>Rhamneae</taxon>
        <taxon>Rhamnella</taxon>
    </lineage>
</organism>
<dbReference type="OrthoDB" id="750171at2759"/>
<proteinExistence type="predicted"/>
<dbReference type="Gene3D" id="1.25.40.10">
    <property type="entry name" value="Tetratricopeptide repeat domain"/>
    <property type="match status" value="3"/>
</dbReference>
<dbReference type="PROSITE" id="PS51375">
    <property type="entry name" value="PPR"/>
    <property type="match status" value="1"/>
</dbReference>
<keyword evidence="4" id="KW-1185">Reference proteome</keyword>
<comment type="caution">
    <text evidence="3">The sequence shown here is derived from an EMBL/GenBank/DDBJ whole genome shotgun (WGS) entry which is preliminary data.</text>
</comment>
<gene>
    <name evidence="3" type="ORF">FNV43_RR03301</name>
</gene>
<dbReference type="Pfam" id="PF01535">
    <property type="entry name" value="PPR"/>
    <property type="match status" value="2"/>
</dbReference>
<accession>A0A8K0HIW4</accession>
<sequence>MLSLSMNCVQLKHLSSAIRSISNHRPVSKTTVNLSVLVTLSHQCRDFKEFKQILSQMIFTGFIKDTFAAKRLLQFSTRDLPFIHVDYSYQIFNFIENPGASFYNIMMMAYVRRNYPHRAIHFYKLMLYRNVGPNVYTYPFLVEACAIRESKFEGEQMHNHVLKLGFDSDVDVRSTFVDTYADADCCMTDEALKVFNEGPVMVSFVWYSLLEGLMNWGDETSADYIYNLMPEKDTIASTFMIYNYWHHGEYEKHEQLINAIPKNDTVSLSAILYKFQGEFYEKYEEAFDIFKEMHANGIRIDELVVDAVLLCCINLADMLVDVKMTGKLIHSLVVKIGIECDVKLQNRLICMYSNCEQLDSSKKNCEHMLSAQNLFNAACWLDKSSWKYMLDGYTECSLDENVQALFESMPQKIRSSCRVTMICYYSEQDCFSESLALFQKMVRSGISLGDKTWYRIIMLLPRAFGALDLGKCIHAYLIKNGYDLKDGGACSALSHLYHKQPDKRGFE</sequence>
<protein>
    <recommendedName>
        <fullName evidence="5">Pentatricopeptide repeat-containing protein</fullName>
    </recommendedName>
</protein>
<evidence type="ECO:0000313" key="4">
    <source>
        <dbReference type="Proteomes" id="UP000796880"/>
    </source>
</evidence>
<dbReference type="InterPro" id="IPR002885">
    <property type="entry name" value="PPR_rpt"/>
</dbReference>